<dbReference type="PANTHER" id="PTHR30482">
    <property type="entry name" value="HIGH-AFFINITY BRANCHED-CHAIN AMINO ACID TRANSPORT SYSTEM PERMEASE"/>
    <property type="match status" value="1"/>
</dbReference>
<accession>A0A5C8P832</accession>
<feature type="transmembrane region" description="Helical" evidence="6">
    <location>
        <begin position="6"/>
        <end position="25"/>
    </location>
</feature>
<feature type="transmembrane region" description="Helical" evidence="6">
    <location>
        <begin position="55"/>
        <end position="75"/>
    </location>
</feature>
<dbReference type="Proteomes" id="UP000321638">
    <property type="component" value="Unassembled WGS sequence"/>
</dbReference>
<feature type="transmembrane region" description="Helical" evidence="6">
    <location>
        <begin position="283"/>
        <end position="307"/>
    </location>
</feature>
<feature type="transmembrane region" description="Helical" evidence="6">
    <location>
        <begin position="116"/>
        <end position="138"/>
    </location>
</feature>
<evidence type="ECO:0000256" key="2">
    <source>
        <dbReference type="ARBA" id="ARBA00022475"/>
    </source>
</evidence>
<dbReference type="GO" id="GO:0005886">
    <property type="term" value="C:plasma membrane"/>
    <property type="evidence" value="ECO:0007669"/>
    <property type="project" value="UniProtKB-SubCell"/>
</dbReference>
<comment type="subcellular location">
    <subcellularLocation>
        <location evidence="1">Cell membrane</location>
        <topology evidence="1">Multi-pass membrane protein</topology>
    </subcellularLocation>
</comment>
<keyword evidence="8" id="KW-1185">Reference proteome</keyword>
<evidence type="ECO:0000256" key="5">
    <source>
        <dbReference type="ARBA" id="ARBA00023136"/>
    </source>
</evidence>
<dbReference type="EMBL" id="VDUZ01000069">
    <property type="protein sequence ID" value="TXL69917.1"/>
    <property type="molecule type" value="Genomic_DNA"/>
</dbReference>
<dbReference type="AlphaFoldDB" id="A0A5C8P832"/>
<reference evidence="7 8" key="1">
    <citation type="submission" date="2019-06" db="EMBL/GenBank/DDBJ databases">
        <title>New taxonomy in bacterial strain CC-CFT640, isolated from vineyard.</title>
        <authorList>
            <person name="Lin S.-Y."/>
            <person name="Tsai C.-F."/>
            <person name="Young C.-C."/>
        </authorList>
    </citation>
    <scope>NUCLEOTIDE SEQUENCE [LARGE SCALE GENOMIC DNA]</scope>
    <source>
        <strain evidence="7 8">CC-CFT640</strain>
    </source>
</reference>
<evidence type="ECO:0000256" key="3">
    <source>
        <dbReference type="ARBA" id="ARBA00022692"/>
    </source>
</evidence>
<keyword evidence="5 6" id="KW-0472">Membrane</keyword>
<dbReference type="RefSeq" id="WP_147852048.1">
    <property type="nucleotide sequence ID" value="NZ_VDUZ01000069.1"/>
</dbReference>
<evidence type="ECO:0000256" key="4">
    <source>
        <dbReference type="ARBA" id="ARBA00022989"/>
    </source>
</evidence>
<dbReference type="Pfam" id="PF02653">
    <property type="entry name" value="BPD_transp_2"/>
    <property type="match status" value="1"/>
</dbReference>
<comment type="caution">
    <text evidence="7">The sequence shown here is derived from an EMBL/GenBank/DDBJ whole genome shotgun (WGS) entry which is preliminary data.</text>
</comment>
<evidence type="ECO:0000256" key="1">
    <source>
        <dbReference type="ARBA" id="ARBA00004651"/>
    </source>
</evidence>
<dbReference type="GO" id="GO:0015658">
    <property type="term" value="F:branched-chain amino acid transmembrane transporter activity"/>
    <property type="evidence" value="ECO:0007669"/>
    <property type="project" value="InterPro"/>
</dbReference>
<feature type="transmembrane region" description="Helical" evidence="6">
    <location>
        <begin position="87"/>
        <end position="110"/>
    </location>
</feature>
<feature type="transmembrane region" description="Helical" evidence="6">
    <location>
        <begin position="32"/>
        <end position="49"/>
    </location>
</feature>
<feature type="transmembrane region" description="Helical" evidence="6">
    <location>
        <begin position="159"/>
        <end position="178"/>
    </location>
</feature>
<dbReference type="InterPro" id="IPR043428">
    <property type="entry name" value="LivM-like"/>
</dbReference>
<proteinExistence type="predicted"/>
<dbReference type="OrthoDB" id="9810505at2"/>
<keyword evidence="2" id="KW-1003">Cell membrane</keyword>
<feature type="transmembrane region" description="Helical" evidence="6">
    <location>
        <begin position="248"/>
        <end position="271"/>
    </location>
</feature>
<dbReference type="InterPro" id="IPR001851">
    <property type="entry name" value="ABC_transp_permease"/>
</dbReference>
<evidence type="ECO:0000313" key="8">
    <source>
        <dbReference type="Proteomes" id="UP000321638"/>
    </source>
</evidence>
<organism evidence="7 8">
    <name type="scientific">Vineibacter terrae</name>
    <dbReference type="NCBI Taxonomy" id="2586908"/>
    <lineage>
        <taxon>Bacteria</taxon>
        <taxon>Pseudomonadati</taxon>
        <taxon>Pseudomonadota</taxon>
        <taxon>Alphaproteobacteria</taxon>
        <taxon>Hyphomicrobiales</taxon>
        <taxon>Vineibacter</taxon>
    </lineage>
</organism>
<feature type="transmembrane region" description="Helical" evidence="6">
    <location>
        <begin position="209"/>
        <end position="228"/>
    </location>
</feature>
<evidence type="ECO:0000256" key="6">
    <source>
        <dbReference type="SAM" id="Phobius"/>
    </source>
</evidence>
<dbReference type="PANTHER" id="PTHR30482:SF10">
    <property type="entry name" value="HIGH-AFFINITY BRANCHED-CHAIN AMINO ACID TRANSPORT PROTEIN BRAE"/>
    <property type="match status" value="1"/>
</dbReference>
<keyword evidence="3 6" id="KW-0812">Transmembrane</keyword>
<protein>
    <submittedName>
        <fullName evidence="7">Branched-chain amino acid ABC transporter permease</fullName>
    </submittedName>
</protein>
<sequence>MARRITILLLAVLLIAALTTLPFFLKAFHIRVGLSIFLSAGFAVCWWLLAGFTAYYSFGHTAFVGIGAFAAALALRAVPEAAPALQLAWSLGAGLVVAGGIAAIIAWPILRLRGHYFTIAMLAVALVLGEAVAAFPVFGGSTGLALPNLAPMGVRVEAFFYWIALALLAIVMAVAWVISRSRLGYGLAAIREDEDAAQMLGVPTTRFKVVAFVLSGGLIGLIGAVYALNLGYITSDSVFRGSLSLEMIVNSLVGGMGSILGPVIGAAVMTGVTKLVLADLLEYHLAITGVLIVAVVLVAPDGLVGLWRRRRAQSAGR</sequence>
<name>A0A5C8P832_9HYPH</name>
<keyword evidence="4 6" id="KW-1133">Transmembrane helix</keyword>
<dbReference type="CDD" id="cd06581">
    <property type="entry name" value="TM_PBP1_LivM_like"/>
    <property type="match status" value="1"/>
</dbReference>
<evidence type="ECO:0000313" key="7">
    <source>
        <dbReference type="EMBL" id="TXL69917.1"/>
    </source>
</evidence>
<gene>
    <name evidence="7" type="ORF">FHP25_37025</name>
</gene>